<dbReference type="GO" id="GO:0016052">
    <property type="term" value="P:carbohydrate catabolic process"/>
    <property type="evidence" value="ECO:0007669"/>
    <property type="project" value="TreeGrafter"/>
</dbReference>
<dbReference type="SMART" id="SM00641">
    <property type="entry name" value="Glyco_25"/>
    <property type="match status" value="1"/>
</dbReference>
<dbReference type="InterPro" id="IPR017853">
    <property type="entry name" value="GH"/>
</dbReference>
<accession>A0A929PVC9</accession>
<evidence type="ECO:0000256" key="2">
    <source>
        <dbReference type="ARBA" id="ARBA00022801"/>
    </source>
</evidence>
<keyword evidence="3" id="KW-0326">Glycosidase</keyword>
<dbReference type="Gene3D" id="3.20.20.80">
    <property type="entry name" value="Glycosidases"/>
    <property type="match status" value="1"/>
</dbReference>
<dbReference type="InterPro" id="IPR002053">
    <property type="entry name" value="Glyco_hydro_25"/>
</dbReference>
<comment type="similarity">
    <text evidence="1">Belongs to the glycosyl hydrolase 25 family.</text>
</comment>
<evidence type="ECO:0000256" key="3">
    <source>
        <dbReference type="ARBA" id="ARBA00023295"/>
    </source>
</evidence>
<keyword evidence="2 5" id="KW-0378">Hydrolase</keyword>
<dbReference type="Pfam" id="PF01183">
    <property type="entry name" value="Glyco_hydro_25"/>
    <property type="match status" value="1"/>
</dbReference>
<organism evidence="5 6">
    <name type="scientific">Mucilaginibacter myungsuensis</name>
    <dbReference type="NCBI Taxonomy" id="649104"/>
    <lineage>
        <taxon>Bacteria</taxon>
        <taxon>Pseudomonadati</taxon>
        <taxon>Bacteroidota</taxon>
        <taxon>Sphingobacteriia</taxon>
        <taxon>Sphingobacteriales</taxon>
        <taxon>Sphingobacteriaceae</taxon>
        <taxon>Mucilaginibacter</taxon>
    </lineage>
</organism>
<dbReference type="EMBL" id="JADFFL010000001">
    <property type="protein sequence ID" value="MBE9660876.1"/>
    <property type="molecule type" value="Genomic_DNA"/>
</dbReference>
<protein>
    <submittedName>
        <fullName evidence="5">Glycoside hydrolase family 25 protein</fullName>
    </submittedName>
</protein>
<dbReference type="AlphaFoldDB" id="A0A929PVC9"/>
<evidence type="ECO:0000256" key="1">
    <source>
        <dbReference type="ARBA" id="ARBA00010646"/>
    </source>
</evidence>
<evidence type="ECO:0000313" key="5">
    <source>
        <dbReference type="EMBL" id="MBE9660876.1"/>
    </source>
</evidence>
<dbReference type="PANTHER" id="PTHR34135">
    <property type="entry name" value="LYSOZYME"/>
    <property type="match status" value="1"/>
</dbReference>
<comment type="caution">
    <text evidence="5">The sequence shown here is derived from an EMBL/GenBank/DDBJ whole genome shotgun (WGS) entry which is preliminary data.</text>
</comment>
<proteinExistence type="inferred from homology"/>
<dbReference type="CDD" id="cd06524">
    <property type="entry name" value="GH25_YegX-like"/>
    <property type="match status" value="1"/>
</dbReference>
<keyword evidence="4" id="KW-1133">Transmembrane helix</keyword>
<dbReference type="GO" id="GO:0009253">
    <property type="term" value="P:peptidoglycan catabolic process"/>
    <property type="evidence" value="ECO:0007669"/>
    <property type="project" value="InterPro"/>
</dbReference>
<dbReference type="SUPFAM" id="SSF51445">
    <property type="entry name" value="(Trans)glycosidases"/>
    <property type="match status" value="1"/>
</dbReference>
<feature type="transmembrane region" description="Helical" evidence="4">
    <location>
        <begin position="45"/>
        <end position="66"/>
    </location>
</feature>
<name>A0A929PVC9_9SPHI</name>
<dbReference type="RefSeq" id="WP_194110064.1">
    <property type="nucleotide sequence ID" value="NZ_JADFFL010000001.1"/>
</dbReference>
<reference evidence="5" key="1">
    <citation type="submission" date="2020-10" db="EMBL/GenBank/DDBJ databases">
        <title>Mucilaginibacter mali sp. nov., isolated from rhizosphere soil of apple orchard.</title>
        <authorList>
            <person name="Lee J.-S."/>
            <person name="Kim H.S."/>
            <person name="Kim J.-S."/>
        </authorList>
    </citation>
    <scope>NUCLEOTIDE SEQUENCE</scope>
    <source>
        <strain evidence="5">KCTC 22746</strain>
    </source>
</reference>
<gene>
    <name evidence="5" type="ORF">IRJ16_03190</name>
</gene>
<evidence type="ECO:0000256" key="4">
    <source>
        <dbReference type="SAM" id="Phobius"/>
    </source>
</evidence>
<evidence type="ECO:0000313" key="6">
    <source>
        <dbReference type="Proteomes" id="UP000622475"/>
    </source>
</evidence>
<dbReference type="GO" id="GO:0016998">
    <property type="term" value="P:cell wall macromolecule catabolic process"/>
    <property type="evidence" value="ECO:0007669"/>
    <property type="project" value="InterPro"/>
</dbReference>
<sequence length="304" mass="35278">MSENPVNAYLRTVAAPKRTPVKTSVPKKAPAKRRATAKKKAERNWAGYVALAGLLLVLLSPFYYGYVIKTFSATWRWMRDIGQDPNYRSYKSFGIKIPTAYHIHGIDVSYAQGKIDWQKVRSMEEDSVRIRFAFVKATEGLLGVDPYFKRNWREAPKVSITCGAYHYFHPNKNGLWQARFFLQNAKMEPGDLPPVVDVEVMDKVSPQKMRKELTAYLKHVEKKVGVKPIIYTGLSFYTDYLAGHFDEYPLWIAHYYKSNLKVHKKTNWWFWQHSDIARVNGINHAVDFDAFKGDSLDFEKLLIR</sequence>
<dbReference type="PROSITE" id="PS51904">
    <property type="entry name" value="GLYCOSYL_HYDROL_F25_2"/>
    <property type="match status" value="1"/>
</dbReference>
<keyword evidence="4" id="KW-0812">Transmembrane</keyword>
<dbReference type="GO" id="GO:0003796">
    <property type="term" value="F:lysozyme activity"/>
    <property type="evidence" value="ECO:0007669"/>
    <property type="project" value="InterPro"/>
</dbReference>
<dbReference type="PANTHER" id="PTHR34135:SF2">
    <property type="entry name" value="LYSOZYME"/>
    <property type="match status" value="1"/>
</dbReference>
<dbReference type="Proteomes" id="UP000622475">
    <property type="component" value="Unassembled WGS sequence"/>
</dbReference>
<keyword evidence="6" id="KW-1185">Reference proteome</keyword>
<dbReference type="InterPro" id="IPR018077">
    <property type="entry name" value="Glyco_hydro_fam25_subgr"/>
</dbReference>
<keyword evidence="4" id="KW-0472">Membrane</keyword>